<dbReference type="PANTHER" id="PTHR43056">
    <property type="entry name" value="PEPTIDASE S9 PROLYL OLIGOPEPTIDASE"/>
    <property type="match status" value="1"/>
</dbReference>
<dbReference type="Gene3D" id="2.60.120.260">
    <property type="entry name" value="Galactose-binding domain-like"/>
    <property type="match status" value="1"/>
</dbReference>
<dbReference type="InterPro" id="IPR050585">
    <property type="entry name" value="Xaa-Pro_dipeptidyl-ppase/CocE"/>
</dbReference>
<sequence>MNSKEIILEKDIACTLRDGTILRADIYRPAENGKYPVLLTRLPYGKDDPFYSHRYLDTNRLVLAGFVVIVQDVRGRFKSDGDFFPFQDEAKDGYDSVEWAAKLPYADGNVGMFGLSYYGFTQLLAARERPPHLRAIFPAMTLNDLRNNMVYRDGIPSLASMKTWILESMVPDLLRRKYPDQKTYTEKMQQWAKALDNLPEEYAKSLEDGWPLLEDFGVAEEFFQIYRLAEDAPLWKQTSILNSYDQLQYPAVHLGGWYDSLLKSTIENYQHMQQKSNCCQRLIIGPWTHGDFGSAAGEREFGMKASESFLDGEEDLTNLHIRWFDHWLKGKNTNIEKDAPVKLFVMGSNVWRDEQEWPLARTTYTPYYFSSSGHANSRFGDGILIKNIPLEEPVDTYNHDPANPVPSLGGQNLYRGVATAGPRNQQDLEKRKDILVYTTPLLESALEVTGPVKVILWASSENEYAHFTAKLVDVFPDGKAYNLTDGTVKATFTGEGGHKGEPVCMEIDLWATSNVFMPGHAIRVEIASSNYPKFSVDKSRGKRQTVQTIYHDRDHPSHILLPII</sequence>
<evidence type="ECO:0000259" key="2">
    <source>
        <dbReference type="SMART" id="SM00939"/>
    </source>
</evidence>
<evidence type="ECO:0000256" key="1">
    <source>
        <dbReference type="ARBA" id="ARBA00022801"/>
    </source>
</evidence>
<dbReference type="InterPro" id="IPR029058">
    <property type="entry name" value="AB_hydrolase_fold"/>
</dbReference>
<dbReference type="EMBL" id="JAWDIP010000003">
    <property type="protein sequence ID" value="MDY0395709.1"/>
    <property type="molecule type" value="Genomic_DNA"/>
</dbReference>
<evidence type="ECO:0000313" key="3">
    <source>
        <dbReference type="EMBL" id="MDY0395709.1"/>
    </source>
</evidence>
<dbReference type="Gene3D" id="3.40.50.1820">
    <property type="entry name" value="alpha/beta hydrolase"/>
    <property type="match status" value="1"/>
</dbReference>
<dbReference type="PANTHER" id="PTHR43056:SF10">
    <property type="entry name" value="COCE_NOND FAMILY, PUTATIVE (AFU_ORTHOLOGUE AFUA_7G00600)-RELATED"/>
    <property type="match status" value="1"/>
</dbReference>
<dbReference type="SUPFAM" id="SSF49785">
    <property type="entry name" value="Galactose-binding domain-like"/>
    <property type="match status" value="1"/>
</dbReference>
<dbReference type="Gene3D" id="1.10.3020.10">
    <property type="entry name" value="alpha-amino acid ester hydrolase ( Helical cap domain)"/>
    <property type="match status" value="1"/>
</dbReference>
<dbReference type="GO" id="GO:0016787">
    <property type="term" value="F:hydrolase activity"/>
    <property type="evidence" value="ECO:0007669"/>
    <property type="project" value="UniProtKB-KW"/>
</dbReference>
<dbReference type="Pfam" id="PF08530">
    <property type="entry name" value="PepX_C"/>
    <property type="match status" value="1"/>
</dbReference>
<dbReference type="InterPro" id="IPR000383">
    <property type="entry name" value="Xaa-Pro-like_dom"/>
</dbReference>
<protein>
    <submittedName>
        <fullName evidence="3">CocE/NonD family hydrolase</fullName>
    </submittedName>
</protein>
<accession>A0ABU5CAW5</accession>
<feature type="domain" description="Xaa-Pro dipeptidyl-peptidase C-terminal" evidence="2">
    <location>
        <begin position="321"/>
        <end position="560"/>
    </location>
</feature>
<dbReference type="Proteomes" id="UP001281447">
    <property type="component" value="Unassembled WGS sequence"/>
</dbReference>
<organism evidence="3 4">
    <name type="scientific">Tigheibacillus halophilus</name>
    <dbReference type="NCBI Taxonomy" id="361280"/>
    <lineage>
        <taxon>Bacteria</taxon>
        <taxon>Bacillati</taxon>
        <taxon>Bacillota</taxon>
        <taxon>Bacilli</taxon>
        <taxon>Bacillales</taxon>
        <taxon>Bacillaceae</taxon>
        <taxon>Tigheibacillus</taxon>
    </lineage>
</organism>
<reference evidence="3 4" key="1">
    <citation type="submission" date="2023-10" db="EMBL/GenBank/DDBJ databases">
        <title>Virgibacillus halophilus 5B73C genome.</title>
        <authorList>
            <person name="Miliotis G."/>
            <person name="Sengupta P."/>
            <person name="Hameed A."/>
            <person name="Chuvochina M."/>
            <person name="Mcdonagh F."/>
            <person name="Simpson A.C."/>
            <person name="Singh N.K."/>
            <person name="Rekha P.D."/>
            <person name="Raman K."/>
            <person name="Hugenholtz P."/>
            <person name="Venkateswaran K."/>
        </authorList>
    </citation>
    <scope>NUCLEOTIDE SEQUENCE [LARGE SCALE GENOMIC DNA]</scope>
    <source>
        <strain evidence="3 4">5B73C</strain>
    </source>
</reference>
<dbReference type="RefSeq" id="WP_390358013.1">
    <property type="nucleotide sequence ID" value="NZ_JBHUIZ010000018.1"/>
</dbReference>
<dbReference type="InterPro" id="IPR013736">
    <property type="entry name" value="Xaa-Pro_dipept_C"/>
</dbReference>
<evidence type="ECO:0000313" key="4">
    <source>
        <dbReference type="Proteomes" id="UP001281447"/>
    </source>
</evidence>
<dbReference type="NCBIfam" id="TIGR00976">
    <property type="entry name" value="CocE_NonD"/>
    <property type="match status" value="1"/>
</dbReference>
<dbReference type="InterPro" id="IPR005674">
    <property type="entry name" value="CocE/Ser_esterase"/>
</dbReference>
<dbReference type="SUPFAM" id="SSF53474">
    <property type="entry name" value="alpha/beta-Hydrolases"/>
    <property type="match status" value="1"/>
</dbReference>
<keyword evidence="4" id="KW-1185">Reference proteome</keyword>
<dbReference type="Pfam" id="PF02129">
    <property type="entry name" value="Peptidase_S15"/>
    <property type="match status" value="1"/>
</dbReference>
<name>A0ABU5CAW5_9BACI</name>
<dbReference type="InterPro" id="IPR008979">
    <property type="entry name" value="Galactose-bd-like_sf"/>
</dbReference>
<gene>
    <name evidence="3" type="ORF">RWE15_16400</name>
</gene>
<dbReference type="SMART" id="SM00939">
    <property type="entry name" value="PepX_C"/>
    <property type="match status" value="1"/>
</dbReference>
<comment type="caution">
    <text evidence="3">The sequence shown here is derived from an EMBL/GenBank/DDBJ whole genome shotgun (WGS) entry which is preliminary data.</text>
</comment>
<keyword evidence="1 3" id="KW-0378">Hydrolase</keyword>
<proteinExistence type="predicted"/>